<gene>
    <name evidence="1" type="ORF">GBX62_16685</name>
</gene>
<dbReference type="EMBL" id="DAAGOZ010000022">
    <property type="protein sequence ID" value="HAB3965620.1"/>
    <property type="molecule type" value="Genomic_DNA"/>
</dbReference>
<evidence type="ECO:0000313" key="1">
    <source>
        <dbReference type="EMBL" id="HAB3965620.1"/>
    </source>
</evidence>
<name>A0A6Y1QYB4_SALDZ</name>
<proteinExistence type="predicted"/>
<dbReference type="AlphaFoldDB" id="A0A6Y1QYB4"/>
<reference evidence="1" key="2">
    <citation type="submission" date="2019-10" db="EMBL/GenBank/DDBJ databases">
        <authorList>
            <consortium name="NCBI Pathogen Detection Project"/>
        </authorList>
    </citation>
    <scope>NUCLEOTIDE SEQUENCE</scope>
    <source>
        <strain evidence="1">Salmonella enterica</strain>
    </source>
</reference>
<organism evidence="1">
    <name type="scientific">Salmonella diarizonae</name>
    <dbReference type="NCBI Taxonomy" id="59204"/>
    <lineage>
        <taxon>Bacteria</taxon>
        <taxon>Pseudomonadati</taxon>
        <taxon>Pseudomonadota</taxon>
        <taxon>Gammaproteobacteria</taxon>
        <taxon>Enterobacterales</taxon>
        <taxon>Enterobacteriaceae</taxon>
        <taxon>Salmonella</taxon>
    </lineage>
</organism>
<protein>
    <submittedName>
        <fullName evidence="1">Uncharacterized protein</fullName>
    </submittedName>
</protein>
<accession>A0A6Y1QYB4</accession>
<reference evidence="1" key="1">
    <citation type="journal article" date="2018" name="Genome Biol.">
        <title>SKESA: strategic k-mer extension for scrupulous assemblies.</title>
        <authorList>
            <person name="Souvorov A."/>
            <person name="Agarwala R."/>
            <person name="Lipman D.J."/>
        </authorList>
    </citation>
    <scope>NUCLEOTIDE SEQUENCE</scope>
    <source>
        <strain evidence="1">Salmonella enterica</strain>
    </source>
</reference>
<comment type="caution">
    <text evidence="1">The sequence shown here is derived from an EMBL/GenBank/DDBJ whole genome shotgun (WGS) entry which is preliminary data.</text>
</comment>
<sequence length="62" mass="7154">MSVEKLYISNDTVKLTQNSEELKEFADSGEFLPEYCFNSKGELLSDKEIMSIKRDLEIKTDC</sequence>